<dbReference type="Gene3D" id="3.30.160.60">
    <property type="entry name" value="Classic Zinc Finger"/>
    <property type="match status" value="1"/>
</dbReference>
<dbReference type="PANTHER" id="PTHR45801:SF111">
    <property type="entry name" value="C2H2 AND C2HC ZINC FINGERS SUPERFAMILY PROTEIN"/>
    <property type="match status" value="1"/>
</dbReference>
<evidence type="ECO:0000256" key="3">
    <source>
        <dbReference type="ARBA" id="ARBA00022771"/>
    </source>
</evidence>
<keyword evidence="3 8" id="KW-0863">Zinc-finger</keyword>
<feature type="region of interest" description="Disordered" evidence="9">
    <location>
        <begin position="128"/>
        <end position="172"/>
    </location>
</feature>
<reference evidence="11 12" key="1">
    <citation type="submission" date="2019-12" db="EMBL/GenBank/DDBJ databases">
        <authorList>
            <person name="Alioto T."/>
            <person name="Alioto T."/>
            <person name="Gomez Garrido J."/>
        </authorList>
    </citation>
    <scope>NUCLEOTIDE SEQUENCE [LARGE SCALE GENOMIC DNA]</scope>
</reference>
<gene>
    <name evidence="11" type="ORF">OLEA9_A074808</name>
</gene>
<keyword evidence="12" id="KW-1185">Reference proteome</keyword>
<dbReference type="GO" id="GO:0008270">
    <property type="term" value="F:zinc ion binding"/>
    <property type="evidence" value="ECO:0007669"/>
    <property type="project" value="UniProtKB-KW"/>
</dbReference>
<feature type="domain" description="C2H2-type" evidence="10">
    <location>
        <begin position="30"/>
        <end position="57"/>
    </location>
</feature>
<feature type="compositionally biased region" description="Basic and acidic residues" evidence="9">
    <location>
        <begin position="156"/>
        <end position="172"/>
    </location>
</feature>
<evidence type="ECO:0000256" key="2">
    <source>
        <dbReference type="ARBA" id="ARBA00022723"/>
    </source>
</evidence>
<dbReference type="Gramene" id="OE9A074808T1">
    <property type="protein sequence ID" value="OE9A074808C1"/>
    <property type="gene ID" value="OE9A074808"/>
</dbReference>
<dbReference type="AlphaFoldDB" id="A0A8S0PL64"/>
<keyword evidence="6" id="KW-0804">Transcription</keyword>
<dbReference type="GO" id="GO:0005634">
    <property type="term" value="C:nucleus"/>
    <property type="evidence" value="ECO:0007669"/>
    <property type="project" value="UniProtKB-SubCell"/>
</dbReference>
<comment type="caution">
    <text evidence="11">The sequence shown here is derived from an EMBL/GenBank/DDBJ whole genome shotgun (WGS) entry which is preliminary data.</text>
</comment>
<dbReference type="InterPro" id="IPR052426">
    <property type="entry name" value="Plant_dev_regulator"/>
</dbReference>
<evidence type="ECO:0000256" key="6">
    <source>
        <dbReference type="ARBA" id="ARBA00023163"/>
    </source>
</evidence>
<keyword evidence="4" id="KW-0862">Zinc</keyword>
<sequence length="172" mass="18808">MEINPSCIENLEPTMSSDDLDQVLGHAKSYRCTFCKRGFSNAQALGGHMNIHRRDRAKLKEFSSLDILSLDIKRMDSADSPLASANQNMPKTAIIASGEVDSAVEPNENSKTVQGLALFTEEPLVINDEGENSHFGENMESSQEVTDGSTQAEVDLELRLGPEPDHDASTKQ</sequence>
<dbReference type="PROSITE" id="PS00028">
    <property type="entry name" value="ZINC_FINGER_C2H2_1"/>
    <property type="match status" value="1"/>
</dbReference>
<keyword evidence="5" id="KW-0805">Transcription regulation</keyword>
<evidence type="ECO:0000313" key="12">
    <source>
        <dbReference type="Proteomes" id="UP000594638"/>
    </source>
</evidence>
<evidence type="ECO:0000256" key="5">
    <source>
        <dbReference type="ARBA" id="ARBA00023015"/>
    </source>
</evidence>
<dbReference type="SMART" id="SM00355">
    <property type="entry name" value="ZnF_C2H2"/>
    <property type="match status" value="1"/>
</dbReference>
<name>A0A8S0PL64_OLEEU</name>
<evidence type="ECO:0000256" key="1">
    <source>
        <dbReference type="ARBA" id="ARBA00004123"/>
    </source>
</evidence>
<dbReference type="PANTHER" id="PTHR45801">
    <property type="entry name" value="OS07G0101800 PROTEIN"/>
    <property type="match status" value="1"/>
</dbReference>
<dbReference type="SUPFAM" id="SSF57667">
    <property type="entry name" value="beta-beta-alpha zinc fingers"/>
    <property type="match status" value="1"/>
</dbReference>
<dbReference type="EMBL" id="CACTIH010000113">
    <property type="protein sequence ID" value="CAA2954399.1"/>
    <property type="molecule type" value="Genomic_DNA"/>
</dbReference>
<evidence type="ECO:0000256" key="7">
    <source>
        <dbReference type="ARBA" id="ARBA00023242"/>
    </source>
</evidence>
<keyword evidence="2" id="KW-0479">Metal-binding</keyword>
<dbReference type="Pfam" id="PF13912">
    <property type="entry name" value="zf-C2H2_6"/>
    <property type="match status" value="1"/>
</dbReference>
<dbReference type="InterPro" id="IPR036236">
    <property type="entry name" value="Znf_C2H2_sf"/>
</dbReference>
<dbReference type="Proteomes" id="UP000594638">
    <property type="component" value="Unassembled WGS sequence"/>
</dbReference>
<protein>
    <submittedName>
        <fullName evidence="11">Transcriptional regulator TAC1-like</fullName>
    </submittedName>
</protein>
<proteinExistence type="predicted"/>
<accession>A0A8S0PL64</accession>
<evidence type="ECO:0000259" key="10">
    <source>
        <dbReference type="PROSITE" id="PS50157"/>
    </source>
</evidence>
<comment type="subcellular location">
    <subcellularLocation>
        <location evidence="1">Nucleus</location>
    </subcellularLocation>
</comment>
<feature type="compositionally biased region" description="Polar residues" evidence="9">
    <location>
        <begin position="139"/>
        <end position="152"/>
    </location>
</feature>
<dbReference type="OrthoDB" id="780709at2759"/>
<dbReference type="PROSITE" id="PS50157">
    <property type="entry name" value="ZINC_FINGER_C2H2_2"/>
    <property type="match status" value="1"/>
</dbReference>
<evidence type="ECO:0000256" key="4">
    <source>
        <dbReference type="ARBA" id="ARBA00022833"/>
    </source>
</evidence>
<evidence type="ECO:0000256" key="9">
    <source>
        <dbReference type="SAM" id="MobiDB-lite"/>
    </source>
</evidence>
<dbReference type="InterPro" id="IPR013087">
    <property type="entry name" value="Znf_C2H2_type"/>
</dbReference>
<organism evidence="11 12">
    <name type="scientific">Olea europaea subsp. europaea</name>
    <dbReference type="NCBI Taxonomy" id="158383"/>
    <lineage>
        <taxon>Eukaryota</taxon>
        <taxon>Viridiplantae</taxon>
        <taxon>Streptophyta</taxon>
        <taxon>Embryophyta</taxon>
        <taxon>Tracheophyta</taxon>
        <taxon>Spermatophyta</taxon>
        <taxon>Magnoliopsida</taxon>
        <taxon>eudicotyledons</taxon>
        <taxon>Gunneridae</taxon>
        <taxon>Pentapetalae</taxon>
        <taxon>asterids</taxon>
        <taxon>lamiids</taxon>
        <taxon>Lamiales</taxon>
        <taxon>Oleaceae</taxon>
        <taxon>Oleeae</taxon>
        <taxon>Olea</taxon>
    </lineage>
</organism>
<keyword evidence="7" id="KW-0539">Nucleus</keyword>
<evidence type="ECO:0000313" key="11">
    <source>
        <dbReference type="EMBL" id="CAA2954399.1"/>
    </source>
</evidence>
<evidence type="ECO:0000256" key="8">
    <source>
        <dbReference type="PROSITE-ProRule" id="PRU00042"/>
    </source>
</evidence>